<gene>
    <name evidence="1" type="ORF">OEA41_000935</name>
</gene>
<comment type="caution">
    <text evidence="1">The sequence shown here is derived from an EMBL/GenBank/DDBJ whole genome shotgun (WGS) entry which is preliminary data.</text>
</comment>
<dbReference type="EMBL" id="JASNWA010000003">
    <property type="protein sequence ID" value="KAK3178798.1"/>
    <property type="molecule type" value="Genomic_DNA"/>
</dbReference>
<evidence type="ECO:0000313" key="2">
    <source>
        <dbReference type="Proteomes" id="UP001276659"/>
    </source>
</evidence>
<organism evidence="1 2">
    <name type="scientific">Lepraria neglecta</name>
    <dbReference type="NCBI Taxonomy" id="209136"/>
    <lineage>
        <taxon>Eukaryota</taxon>
        <taxon>Fungi</taxon>
        <taxon>Dikarya</taxon>
        <taxon>Ascomycota</taxon>
        <taxon>Pezizomycotina</taxon>
        <taxon>Lecanoromycetes</taxon>
        <taxon>OSLEUM clade</taxon>
        <taxon>Lecanoromycetidae</taxon>
        <taxon>Lecanorales</taxon>
        <taxon>Lecanorineae</taxon>
        <taxon>Stereocaulaceae</taxon>
        <taxon>Lepraria</taxon>
    </lineage>
</organism>
<accession>A0AAE0DRM6</accession>
<dbReference type="Proteomes" id="UP001276659">
    <property type="component" value="Unassembled WGS sequence"/>
</dbReference>
<keyword evidence="2" id="KW-1185">Reference proteome</keyword>
<evidence type="ECO:0000313" key="1">
    <source>
        <dbReference type="EMBL" id="KAK3178798.1"/>
    </source>
</evidence>
<dbReference type="AlphaFoldDB" id="A0AAE0DRM6"/>
<protein>
    <submittedName>
        <fullName evidence="1">Uncharacterized protein</fullName>
    </submittedName>
</protein>
<proteinExistence type="predicted"/>
<sequence length="142" mass="16571">MLQDTYKVPKSYRELLKNSTTKTYQITNSRNNETHISGRSFHPSRLSHRGPILERSTVYDERNDNTKRNLVARQKNYNYITSANDGQVANPEFKTMTYPVPDCNRSDLLGKQRSPMGPLRLVPQRHHRSYPVHFARSPAQQR</sequence>
<name>A0AAE0DRM6_9LECA</name>
<reference evidence="1" key="1">
    <citation type="submission" date="2022-11" db="EMBL/GenBank/DDBJ databases">
        <title>Chromosomal genome sequence assembly and mating type (MAT) locus characterization of the leprose asexual lichenized fungus Lepraria neglecta (Nyl.) Erichsen.</title>
        <authorList>
            <person name="Allen J.L."/>
            <person name="Pfeffer B."/>
        </authorList>
    </citation>
    <scope>NUCLEOTIDE SEQUENCE</scope>
    <source>
        <strain evidence="1">Allen 5258</strain>
    </source>
</reference>